<name>A0AAC8VG21_PISSA</name>
<proteinExistence type="predicted"/>
<accession>A0AAC8VG21</accession>
<sequence length="135" mass="14178">MECAASRHVTLCDADSRGFIVVAFCSAILHHWMCKIPTEVATLTNYGVIIIMATRKALSLAIAAAIAASLATTVSNIHAAKSEKCYGIAKAGKNDCATPHHACAGQAKTSGDKKEWIMMPKGLCDKIVAGQSKSS</sequence>
<evidence type="ECO:0000313" key="2">
    <source>
        <dbReference type="Proteomes" id="UP000029558"/>
    </source>
</evidence>
<dbReference type="Proteomes" id="UP000029558">
    <property type="component" value="Chromosome"/>
</dbReference>
<dbReference type="Pfam" id="PF10048">
    <property type="entry name" value="DUF2282"/>
    <property type="match status" value="1"/>
</dbReference>
<dbReference type="AlphaFoldDB" id="A0AAC8VG21"/>
<organism evidence="1 2">
    <name type="scientific">Piscirickettsia salmonis</name>
    <dbReference type="NCBI Taxonomy" id="1238"/>
    <lineage>
        <taxon>Bacteria</taxon>
        <taxon>Pseudomonadati</taxon>
        <taxon>Pseudomonadota</taxon>
        <taxon>Gammaproteobacteria</taxon>
        <taxon>Thiotrichales</taxon>
        <taxon>Piscirickettsiaceae</taxon>
        <taxon>Piscirickettsia</taxon>
    </lineage>
</organism>
<gene>
    <name evidence="1" type="ORF">KU39_636</name>
</gene>
<dbReference type="EMBL" id="CP012508">
    <property type="protein sequence ID" value="ALB21820.1"/>
    <property type="molecule type" value="Genomic_DNA"/>
</dbReference>
<protein>
    <submittedName>
        <fullName evidence="1">Membrane protein</fullName>
    </submittedName>
</protein>
<reference evidence="1 2" key="1">
    <citation type="journal article" date="2014" name="Genome Announc.">
        <title>Comparative Genome Analysis of Two Isolates of the Fish Pathogen Piscirickettsia salmonis from Different Hosts Reveals Major Differences in Virulence-Associated Secretion Systems.</title>
        <authorList>
            <person name="Bohle H."/>
            <person name="Henriquez P."/>
            <person name="Grothusen H."/>
            <person name="Navas E."/>
            <person name="Sandoval A."/>
            <person name="Bustamante F."/>
            <person name="Bustos P."/>
            <person name="Mancilla M."/>
        </authorList>
    </citation>
    <scope>NUCLEOTIDE SEQUENCE [LARGE SCALE GENOMIC DNA]</scope>
    <source>
        <strain evidence="2">B1-32597</strain>
    </source>
</reference>
<evidence type="ECO:0000313" key="1">
    <source>
        <dbReference type="EMBL" id="ALB21820.1"/>
    </source>
</evidence>
<dbReference type="InterPro" id="IPR018740">
    <property type="entry name" value="DUF2282_membr"/>
</dbReference>